<accession>A0A2J1DZ25</accession>
<dbReference type="EMBL" id="PHFD01000118">
    <property type="protein sequence ID" value="PKH47389.1"/>
    <property type="molecule type" value="Genomic_DNA"/>
</dbReference>
<dbReference type="Proteomes" id="UP000233649">
    <property type="component" value="Unassembled WGS sequence"/>
</dbReference>
<dbReference type="AlphaFoldDB" id="A0A2J1DZ25"/>
<evidence type="ECO:0000313" key="2">
    <source>
        <dbReference type="Proteomes" id="UP000233649"/>
    </source>
</evidence>
<protein>
    <submittedName>
        <fullName evidence="1">Uncharacterized protein</fullName>
    </submittedName>
</protein>
<reference evidence="1 2" key="1">
    <citation type="journal article" date="2017" name="FEMS Microbiol. Ecol.">
        <title>Reconstructed genomes of novel Dehalococcoides mccartyi strains from 1,2,3,4-tetrachlorodibenzo-p-dioxin-dechlorinating enrichment cultures reveal divergent reductive dehalogenase gene profiles.</title>
        <authorList>
            <person name="Dam H.T."/>
            <person name="Vollmers J."/>
            <person name="Kaster A.K."/>
            <person name="Haggblom M.M."/>
        </authorList>
    </citation>
    <scope>NUCLEOTIDE SEQUENCE [LARGE SCALE GENOMIC DNA]</scope>
    <source>
        <strain evidence="1 2">H1-3-2.001</strain>
    </source>
</reference>
<gene>
    <name evidence="1" type="ORF">CVH13_00556</name>
</gene>
<comment type="caution">
    <text evidence="1">The sequence shown here is derived from an EMBL/GenBank/DDBJ whole genome shotgun (WGS) entry which is preliminary data.</text>
</comment>
<sequence length="89" mass="9629">MAVLGSFSKLGLSADTTGAQFHANFSAINGNLGGMNIGHPHPVSAPLGMAYIMPKRRGLATHFTFHSFKRFTPLTEPLNSYKIRLVNIS</sequence>
<evidence type="ECO:0000313" key="1">
    <source>
        <dbReference type="EMBL" id="PKH47389.1"/>
    </source>
</evidence>
<proteinExistence type="predicted"/>
<name>A0A2J1DZ25_9CHLR</name>
<organism evidence="1 2">
    <name type="scientific">Dehalococcoides mccartyi</name>
    <dbReference type="NCBI Taxonomy" id="61435"/>
    <lineage>
        <taxon>Bacteria</taxon>
        <taxon>Bacillati</taxon>
        <taxon>Chloroflexota</taxon>
        <taxon>Dehalococcoidia</taxon>
        <taxon>Dehalococcoidales</taxon>
        <taxon>Dehalococcoidaceae</taxon>
        <taxon>Dehalococcoides</taxon>
    </lineage>
</organism>